<reference evidence="3 7" key="3">
    <citation type="submission" date="2017-04" db="EMBL/GenBank/DDBJ databases">
        <title>Kefir bacterial isolates.</title>
        <authorList>
            <person name="Kim Y."/>
            <person name="Blasche S."/>
            <person name="Patil K.R."/>
        </authorList>
    </citation>
    <scope>NUCLEOTIDE SEQUENCE [LARGE SCALE GENOMIC DNA]</scope>
    <source>
        <strain evidence="3 7">OG2</strain>
    </source>
</reference>
<feature type="transmembrane region" description="Helical" evidence="1">
    <location>
        <begin position="119"/>
        <end position="140"/>
    </location>
</feature>
<dbReference type="KEGG" id="bcau:I6G59_08115"/>
<feature type="transmembrane region" description="Helical" evidence="1">
    <location>
        <begin position="79"/>
        <end position="99"/>
    </location>
</feature>
<dbReference type="Proteomes" id="UP000594979">
    <property type="component" value="Chromosome"/>
</dbReference>
<keyword evidence="1" id="KW-1133">Transmembrane helix</keyword>
<dbReference type="AlphaFoldDB" id="A0A165ECV4"/>
<name>A0A165ECV4_9MICO</name>
<dbReference type="STRING" id="33889.AVW13_07540"/>
<reference evidence="4 9" key="5">
    <citation type="submission" date="2020-12" db="EMBL/GenBank/DDBJ databases">
        <title>FDA dAtabase for Regulatory Grade micrObial Sequences (FDA-ARGOS): Supporting development and validation of Infectious Disease Dx tests.</title>
        <authorList>
            <person name="Sproer C."/>
            <person name="Gronow S."/>
            <person name="Severitt S."/>
            <person name="Schroder I."/>
            <person name="Tallon L."/>
            <person name="Sadzewicz L."/>
            <person name="Zhao X."/>
            <person name="Boylan J."/>
            <person name="Ott S."/>
            <person name="Bowen H."/>
            <person name="Vavikolanu K."/>
            <person name="Mehta A."/>
            <person name="Aluvathingal J."/>
            <person name="Nadendla S."/>
            <person name="Lowell S."/>
            <person name="Myers T."/>
            <person name="Yan Y."/>
            <person name="Sichtig H."/>
        </authorList>
    </citation>
    <scope>NUCLEOTIDE SEQUENCE [LARGE SCALE GENOMIC DNA]</scope>
    <source>
        <strain evidence="4 9">FDAARGOS_902</strain>
    </source>
</reference>
<reference evidence="6" key="1">
    <citation type="submission" date="2016-01" db="EMBL/GenBank/DDBJ databases">
        <title>Draft genome of Chromobacterium sp. F49.</title>
        <authorList>
            <person name="Hong K.W."/>
        </authorList>
    </citation>
    <scope>NUCLEOTIDE SEQUENCE [LARGE SCALE GENOMIC DNA]</scope>
    <source>
        <strain evidence="6">M40</strain>
    </source>
</reference>
<dbReference type="Proteomes" id="UP000216867">
    <property type="component" value="Unassembled WGS sequence"/>
</dbReference>
<dbReference type="EMBL" id="CP065682">
    <property type="protein sequence ID" value="QPS35245.1"/>
    <property type="molecule type" value="Genomic_DNA"/>
</dbReference>
<evidence type="ECO:0000313" key="3">
    <source>
        <dbReference type="EMBL" id="PAK94046.1"/>
    </source>
</evidence>
<dbReference type="EMBL" id="NCWY01000015">
    <property type="protein sequence ID" value="PAK94046.1"/>
    <property type="molecule type" value="Genomic_DNA"/>
</dbReference>
<evidence type="ECO:0000313" key="8">
    <source>
        <dbReference type="Proteomes" id="UP000386281"/>
    </source>
</evidence>
<evidence type="ECO:0000256" key="1">
    <source>
        <dbReference type="SAM" id="Phobius"/>
    </source>
</evidence>
<organism evidence="3 7">
    <name type="scientific">Brevibacterium casei</name>
    <dbReference type="NCBI Taxonomy" id="33889"/>
    <lineage>
        <taxon>Bacteria</taxon>
        <taxon>Bacillati</taxon>
        <taxon>Actinomycetota</taxon>
        <taxon>Actinomycetes</taxon>
        <taxon>Micrococcales</taxon>
        <taxon>Brevibacteriaceae</taxon>
        <taxon>Brevibacterium</taxon>
    </lineage>
</organism>
<keyword evidence="1" id="KW-0472">Membrane</keyword>
<reference evidence="5 8" key="4">
    <citation type="submission" date="2019-02" db="EMBL/GenBank/DDBJ databases">
        <authorList>
            <consortium name="Pathogen Informatics"/>
        </authorList>
    </citation>
    <scope>NUCLEOTIDE SEQUENCE [LARGE SCALE GENOMIC DNA]</scope>
    <source>
        <strain evidence="5 8">3012STDY7078520</strain>
    </source>
</reference>
<feature type="transmembrane region" description="Helical" evidence="1">
    <location>
        <begin position="9"/>
        <end position="27"/>
    </location>
</feature>
<evidence type="ECO:0000313" key="7">
    <source>
        <dbReference type="Proteomes" id="UP000216867"/>
    </source>
</evidence>
<gene>
    <name evidence="2" type="ORF">AVW13_07540</name>
    <name evidence="3" type="ORF">B8X04_14655</name>
    <name evidence="4" type="ORF">I6G59_08115</name>
    <name evidence="5" type="ORF">NCTC12391_03523</name>
</gene>
<proteinExistence type="predicted"/>
<dbReference type="InterPro" id="IPR021517">
    <property type="entry name" value="DUF3180"/>
</dbReference>
<protein>
    <submittedName>
        <fullName evidence="4">DUF3180 domain-containing protein</fullName>
    </submittedName>
    <submittedName>
        <fullName evidence="3">MFS transporter</fullName>
    </submittedName>
    <submittedName>
        <fullName evidence="5">Protein of uncharacterized function (DUF3180)</fullName>
    </submittedName>
</protein>
<dbReference type="Proteomes" id="UP000076612">
    <property type="component" value="Unassembled WGS sequence"/>
</dbReference>
<evidence type="ECO:0000313" key="6">
    <source>
        <dbReference type="Proteomes" id="UP000076612"/>
    </source>
</evidence>
<dbReference type="RefSeq" id="WP_009380683.1">
    <property type="nucleotide sequence ID" value="NZ_CAACXN010000020.1"/>
</dbReference>
<accession>A0A165ECV4</accession>
<evidence type="ECO:0000313" key="9">
    <source>
        <dbReference type="Proteomes" id="UP000594979"/>
    </source>
</evidence>
<sequence>MQRTTPGTLVLWATAGTLLGVVVDVLLESQGLALPGQPWFAIIGMLILSAVLLVLGYPIKRWNDGDRTREIDPLQAARVAVMAKASALTGAGLAGWYVGNAAYYFLSAPGIRNDLAAGMLLAMAAAAALMIVGIIVEIFCTLPPQDPPGAEAA</sequence>
<feature type="transmembrane region" description="Helical" evidence="1">
    <location>
        <begin position="39"/>
        <end position="59"/>
    </location>
</feature>
<evidence type="ECO:0000313" key="5">
    <source>
        <dbReference type="EMBL" id="VEW15360.1"/>
    </source>
</evidence>
<dbReference type="EMBL" id="LQQR01000009">
    <property type="protein sequence ID" value="KZE22527.1"/>
    <property type="molecule type" value="Genomic_DNA"/>
</dbReference>
<dbReference type="Proteomes" id="UP000386281">
    <property type="component" value="Unassembled WGS sequence"/>
</dbReference>
<dbReference type="GeneID" id="99775418"/>
<dbReference type="EMBL" id="CAACXN010000020">
    <property type="protein sequence ID" value="VEW15360.1"/>
    <property type="molecule type" value="Genomic_DNA"/>
</dbReference>
<evidence type="ECO:0000313" key="2">
    <source>
        <dbReference type="EMBL" id="KZE22527.1"/>
    </source>
</evidence>
<dbReference type="Pfam" id="PF11377">
    <property type="entry name" value="DUF3180"/>
    <property type="match status" value="1"/>
</dbReference>
<reference evidence="2" key="2">
    <citation type="submission" date="2016-01" db="EMBL/GenBank/DDBJ databases">
        <authorList>
            <person name="Hong K.W."/>
        </authorList>
    </citation>
    <scope>NUCLEOTIDE SEQUENCE</scope>
    <source>
        <strain evidence="2">M40</strain>
    </source>
</reference>
<keyword evidence="1" id="KW-0812">Transmembrane</keyword>
<evidence type="ECO:0000313" key="4">
    <source>
        <dbReference type="EMBL" id="QPS35245.1"/>
    </source>
</evidence>